<reference evidence="2 3" key="1">
    <citation type="journal article" date="2014" name="Int. J. Syst. Evol. Microbiol.">
        <title>Complete genome sequence of Corynebacterium casei LMG S-19264T (=DSM 44701T), isolated from a smear-ripened cheese.</title>
        <authorList>
            <consortium name="US DOE Joint Genome Institute (JGI-PGF)"/>
            <person name="Walter F."/>
            <person name="Albersmeier A."/>
            <person name="Kalinowski J."/>
            <person name="Ruckert C."/>
        </authorList>
    </citation>
    <scope>NUCLEOTIDE SEQUENCE [LARGE SCALE GENOMIC DNA]</scope>
    <source>
        <strain evidence="2 3">CGMCC 4.7215</strain>
    </source>
</reference>
<keyword evidence="1" id="KW-0175">Coiled coil</keyword>
<evidence type="ECO:0000313" key="2">
    <source>
        <dbReference type="EMBL" id="MFC7125777.1"/>
    </source>
</evidence>
<evidence type="ECO:0000313" key="3">
    <source>
        <dbReference type="Proteomes" id="UP001596414"/>
    </source>
</evidence>
<proteinExistence type="predicted"/>
<dbReference type="Proteomes" id="UP001596414">
    <property type="component" value="Unassembled WGS sequence"/>
</dbReference>
<feature type="non-terminal residue" evidence="2">
    <location>
        <position position="137"/>
    </location>
</feature>
<dbReference type="RefSeq" id="WP_267638717.1">
    <property type="nucleotide sequence ID" value="NZ_JAODIY010000018.1"/>
</dbReference>
<dbReference type="EMBL" id="JBHSZQ010000009">
    <property type="protein sequence ID" value="MFC7125777.1"/>
    <property type="molecule type" value="Genomic_DNA"/>
</dbReference>
<comment type="caution">
    <text evidence="2">The sequence shown here is derived from an EMBL/GenBank/DDBJ whole genome shotgun (WGS) entry which is preliminary data.</text>
</comment>
<accession>A0ABD5XBM1</accession>
<protein>
    <recommendedName>
        <fullName evidence="4">Ribbon-helix-helix protein, copG family</fullName>
    </recommendedName>
</protein>
<gene>
    <name evidence="2" type="ORF">ACFQJ7_06955</name>
</gene>
<feature type="coiled-coil region" evidence="1">
    <location>
        <begin position="55"/>
        <end position="89"/>
    </location>
</feature>
<evidence type="ECO:0000256" key="1">
    <source>
        <dbReference type="SAM" id="Coils"/>
    </source>
</evidence>
<evidence type="ECO:0008006" key="4">
    <source>
        <dbReference type="Google" id="ProtNLM"/>
    </source>
</evidence>
<organism evidence="2 3">
    <name type="scientific">Halovenus rubra</name>
    <dbReference type="NCBI Taxonomy" id="869890"/>
    <lineage>
        <taxon>Archaea</taxon>
        <taxon>Methanobacteriati</taxon>
        <taxon>Methanobacteriota</taxon>
        <taxon>Stenosarchaea group</taxon>
        <taxon>Halobacteria</taxon>
        <taxon>Halobacteriales</taxon>
        <taxon>Haloarculaceae</taxon>
        <taxon>Halovenus</taxon>
    </lineage>
</organism>
<name>A0ABD5XBM1_9EURY</name>
<dbReference type="AlphaFoldDB" id="A0ABD5XBM1"/>
<sequence length="137" mass="16038">MAESKHAATYPTHQQYDRWSAKANEFGMSTSEFIEAMVEAGLKKFDASTNPDETNRELRQQRDELKQELDRSRERIQDLEDAVYNGERQTIKEFVKANPGAPYDEIIRHVMRTVPERVTTHLDDLEGDELLFDDNRY</sequence>